<evidence type="ECO:0000313" key="3">
    <source>
        <dbReference type="Proteomes" id="UP001243420"/>
    </source>
</evidence>
<reference evidence="2 3" key="1">
    <citation type="submission" date="2023-04" db="EMBL/GenBank/DDBJ databases">
        <title>Jannaschia ovalis sp. nov., a marine bacterium isolated from sea tidal flat.</title>
        <authorList>
            <person name="Kwon D.Y."/>
            <person name="Kim J.-J."/>
        </authorList>
    </citation>
    <scope>NUCLEOTIDE SEQUENCE [LARGE SCALE GENOMIC DNA]</scope>
    <source>
        <strain evidence="2 3">GRR-S6-38</strain>
    </source>
</reference>
<sequence length="183" mass="19101">MPQGTGTLLLLGPDPARFWPLLQAAPEAQGPDPVDRWSARVIGAWAADLGATALFPFGEPVQPFISWALATGRCHISPAALLVHDALGLMVSFRGALALPFALDLPPAPPSPCDGCPAPCLDACPVGALGPGYDLAACHGWLDDPRNDCMARGCAARRACPVSPPRPDAQAAHHMAAFHKEHP</sequence>
<evidence type="ECO:0000313" key="2">
    <source>
        <dbReference type="EMBL" id="WGH80389.1"/>
    </source>
</evidence>
<evidence type="ECO:0000259" key="1">
    <source>
        <dbReference type="PROSITE" id="PS51379"/>
    </source>
</evidence>
<gene>
    <name evidence="2" type="ORF">P8627_13985</name>
</gene>
<organism evidence="2 3">
    <name type="scientific">Jannaschia ovalis</name>
    <dbReference type="NCBI Taxonomy" id="3038773"/>
    <lineage>
        <taxon>Bacteria</taxon>
        <taxon>Pseudomonadati</taxon>
        <taxon>Pseudomonadota</taxon>
        <taxon>Alphaproteobacteria</taxon>
        <taxon>Rhodobacterales</taxon>
        <taxon>Roseobacteraceae</taxon>
        <taxon>Jannaschia</taxon>
    </lineage>
</organism>
<name>A0ABY8LGG1_9RHOB</name>
<dbReference type="InterPro" id="IPR017896">
    <property type="entry name" value="4Fe4S_Fe-S-bd"/>
</dbReference>
<dbReference type="Proteomes" id="UP001243420">
    <property type="component" value="Chromosome"/>
</dbReference>
<accession>A0ABY8LGG1</accession>
<protein>
    <submittedName>
        <fullName evidence="2">Ferredoxin</fullName>
    </submittedName>
</protein>
<dbReference type="EMBL" id="CP122537">
    <property type="protein sequence ID" value="WGH80389.1"/>
    <property type="molecule type" value="Genomic_DNA"/>
</dbReference>
<feature type="domain" description="4Fe-4S ferredoxin-type" evidence="1">
    <location>
        <begin position="104"/>
        <end position="134"/>
    </location>
</feature>
<keyword evidence="3" id="KW-1185">Reference proteome</keyword>
<dbReference type="PROSITE" id="PS51379">
    <property type="entry name" value="4FE4S_FER_2"/>
    <property type="match status" value="1"/>
</dbReference>
<proteinExistence type="predicted"/>